<comment type="similarity">
    <text evidence="1">Belongs to the short-chain dehydrogenases/reductases (SDR) family.</text>
</comment>
<evidence type="ECO:0000313" key="4">
    <source>
        <dbReference type="Proteomes" id="UP000000263"/>
    </source>
</evidence>
<accession>A7NMC7</accession>
<dbReference type="PANTHER" id="PTHR42760:SF133">
    <property type="entry name" value="3-OXOACYL-[ACYL-CARRIER-PROTEIN] REDUCTASE"/>
    <property type="match status" value="1"/>
</dbReference>
<dbReference type="GO" id="GO:0048038">
    <property type="term" value="F:quinone binding"/>
    <property type="evidence" value="ECO:0007669"/>
    <property type="project" value="TreeGrafter"/>
</dbReference>
<dbReference type="OrthoDB" id="9789398at2"/>
<dbReference type="STRING" id="383372.Rcas_2616"/>
<name>A7NMC7_ROSCS</name>
<organism evidence="3 4">
    <name type="scientific">Roseiflexus castenholzii (strain DSM 13941 / HLO8)</name>
    <dbReference type="NCBI Taxonomy" id="383372"/>
    <lineage>
        <taxon>Bacteria</taxon>
        <taxon>Bacillati</taxon>
        <taxon>Chloroflexota</taxon>
        <taxon>Chloroflexia</taxon>
        <taxon>Chloroflexales</taxon>
        <taxon>Roseiflexineae</taxon>
        <taxon>Roseiflexaceae</taxon>
        <taxon>Roseiflexus</taxon>
    </lineage>
</organism>
<dbReference type="GO" id="GO:0006633">
    <property type="term" value="P:fatty acid biosynthetic process"/>
    <property type="evidence" value="ECO:0007669"/>
    <property type="project" value="TreeGrafter"/>
</dbReference>
<dbReference type="HOGENOM" id="CLU_010194_1_3_0"/>
<dbReference type="EMBL" id="CP000804">
    <property type="protein sequence ID" value="ABU58689.1"/>
    <property type="molecule type" value="Genomic_DNA"/>
</dbReference>
<evidence type="ECO:0000256" key="1">
    <source>
        <dbReference type="ARBA" id="ARBA00006484"/>
    </source>
</evidence>
<dbReference type="PANTHER" id="PTHR42760">
    <property type="entry name" value="SHORT-CHAIN DEHYDROGENASES/REDUCTASES FAMILY MEMBER"/>
    <property type="match status" value="1"/>
</dbReference>
<dbReference type="Proteomes" id="UP000000263">
    <property type="component" value="Chromosome"/>
</dbReference>
<dbReference type="Pfam" id="PF13561">
    <property type="entry name" value="adh_short_C2"/>
    <property type="match status" value="1"/>
</dbReference>
<dbReference type="InterPro" id="IPR002347">
    <property type="entry name" value="SDR_fam"/>
</dbReference>
<evidence type="ECO:0000256" key="2">
    <source>
        <dbReference type="ARBA" id="ARBA00023002"/>
    </source>
</evidence>
<keyword evidence="4" id="KW-1185">Reference proteome</keyword>
<dbReference type="InterPro" id="IPR036291">
    <property type="entry name" value="NAD(P)-bd_dom_sf"/>
</dbReference>
<dbReference type="Gene3D" id="3.40.50.720">
    <property type="entry name" value="NAD(P)-binding Rossmann-like Domain"/>
    <property type="match status" value="1"/>
</dbReference>
<proteinExistence type="inferred from homology"/>
<dbReference type="SUPFAM" id="SSF51735">
    <property type="entry name" value="NAD(P)-binding Rossmann-fold domains"/>
    <property type="match status" value="1"/>
</dbReference>
<keyword evidence="2" id="KW-0560">Oxidoreductase</keyword>
<dbReference type="KEGG" id="rca:Rcas_2616"/>
<dbReference type="PRINTS" id="PR00080">
    <property type="entry name" value="SDRFAMILY"/>
</dbReference>
<sequence length="258" mass="26633">MTRSLEGKVAVVTGASREIGAAMAEILAAHGCAVLAAHFGEAERATVVIERIRATGGRALAYDADLSSITANRALITCAVDAFGRVDILAANAGLTISAPFLDTTEEQWDTLFDLNVKGSFFAAQAAARQMIAQGNGGRIVFSASVTGVQAIPGLSAYGITKAALRHMAKTLACELGSYGITVNALGIGAILNERNRTDDPEYETHWGSVTPTGRVGLPADVAQALLFLVSPGAAHVTGQTLIIDGGWTLTSPLPPSS</sequence>
<reference evidence="3 4" key="1">
    <citation type="submission" date="2007-08" db="EMBL/GenBank/DDBJ databases">
        <title>Complete sequence of Roseiflexus castenholzii DSM 13941.</title>
        <authorList>
            <consortium name="US DOE Joint Genome Institute"/>
            <person name="Copeland A."/>
            <person name="Lucas S."/>
            <person name="Lapidus A."/>
            <person name="Barry K."/>
            <person name="Glavina del Rio T."/>
            <person name="Dalin E."/>
            <person name="Tice H."/>
            <person name="Pitluck S."/>
            <person name="Thompson L.S."/>
            <person name="Brettin T."/>
            <person name="Bruce D."/>
            <person name="Detter J.C."/>
            <person name="Han C."/>
            <person name="Tapia R."/>
            <person name="Schmutz J."/>
            <person name="Larimer F."/>
            <person name="Land M."/>
            <person name="Hauser L."/>
            <person name="Kyrpides N."/>
            <person name="Mikhailova N."/>
            <person name="Bryant D.A."/>
            <person name="Hanada S."/>
            <person name="Tsukatani Y."/>
            <person name="Richardson P."/>
        </authorList>
    </citation>
    <scope>NUCLEOTIDE SEQUENCE [LARGE SCALE GENOMIC DNA]</scope>
    <source>
        <strain evidence="4">DSM 13941 / HLO8</strain>
    </source>
</reference>
<evidence type="ECO:0000313" key="3">
    <source>
        <dbReference type="EMBL" id="ABU58689.1"/>
    </source>
</evidence>
<dbReference type="PRINTS" id="PR00081">
    <property type="entry name" value="GDHRDH"/>
</dbReference>
<dbReference type="RefSeq" id="WP_012121113.1">
    <property type="nucleotide sequence ID" value="NC_009767.1"/>
</dbReference>
<gene>
    <name evidence="3" type="ordered locus">Rcas_2616</name>
</gene>
<dbReference type="eggNOG" id="COG1028">
    <property type="taxonomic scope" value="Bacteria"/>
</dbReference>
<dbReference type="GO" id="GO:0016616">
    <property type="term" value="F:oxidoreductase activity, acting on the CH-OH group of donors, NAD or NADP as acceptor"/>
    <property type="evidence" value="ECO:0007669"/>
    <property type="project" value="TreeGrafter"/>
</dbReference>
<dbReference type="FunFam" id="3.40.50.720:FF:000084">
    <property type="entry name" value="Short-chain dehydrogenase reductase"/>
    <property type="match status" value="1"/>
</dbReference>
<dbReference type="PROSITE" id="PS00061">
    <property type="entry name" value="ADH_SHORT"/>
    <property type="match status" value="1"/>
</dbReference>
<protein>
    <submittedName>
        <fullName evidence="3">Short-chain dehydrogenase/reductase SDR</fullName>
    </submittedName>
</protein>
<dbReference type="AlphaFoldDB" id="A7NMC7"/>
<dbReference type="InterPro" id="IPR020904">
    <property type="entry name" value="Sc_DH/Rdtase_CS"/>
</dbReference>